<protein>
    <submittedName>
        <fullName evidence="6">Putative serine/threonine-protein kinase abkA</fullName>
    </submittedName>
</protein>
<feature type="domain" description="ABC1 atypical kinase-like" evidence="5">
    <location>
        <begin position="93"/>
        <end position="315"/>
    </location>
</feature>
<keyword evidence="4" id="KW-0067">ATP-binding</keyword>
<dbReference type="PANTHER" id="PTHR43851:SF3">
    <property type="entry name" value="COENZYME Q8"/>
    <property type="match status" value="1"/>
</dbReference>
<dbReference type="STRING" id="499555.BJL86_1060"/>
<dbReference type="InterPro" id="IPR004147">
    <property type="entry name" value="ABC1_dom"/>
</dbReference>
<keyword evidence="6" id="KW-0418">Kinase</keyword>
<evidence type="ECO:0000313" key="7">
    <source>
        <dbReference type="Proteomes" id="UP000186104"/>
    </source>
</evidence>
<dbReference type="GO" id="GO:0005524">
    <property type="term" value="F:ATP binding"/>
    <property type="evidence" value="ECO:0007669"/>
    <property type="project" value="UniProtKB-KW"/>
</dbReference>
<evidence type="ECO:0000256" key="2">
    <source>
        <dbReference type="ARBA" id="ARBA00022679"/>
    </source>
</evidence>
<sequence length="441" mass="48059">MNEVRRSSRSRAVKLASLPLGVAGNAARSIGRRAVGRSDGELSQELLDSAADQAFAVLGELKGGAMKVGQALSVFEASMPERYAKPFRESLSKLQAEAPPLPPETVAHVLDQQLGTAWRKRFTDLDLNAVKAASIGQVHRGVWSDGREVAVKIQYPGADDALLSDLRQIRRVAPLMRPLSPGTDIKAVVDELSESAAAELDYRSEADNQRRFHRAFADHPQISAPAVLASAPKVVVSEWAEGEPLTKVIADGTPERRARAAELLTEFQFASPSLAGALHGDPHPGNFLIAQDGTMVALDFGAIIDLPYGFPGALEQMMGLALADRGEDLLELMRSEGYLAKRADLSADSAMAFLRPFIEPLHSDEFSFSREWMQNIAAVYGDVTGEQFRVERSFSLPRKYAMIHRVLGGSVGILCQLESTVSYRATVKHWMPHIFDMADEA</sequence>
<dbReference type="AlphaFoldDB" id="A0A173LIX4"/>
<accession>A0A173LIX4</accession>
<reference evidence="6 7" key="1">
    <citation type="submission" date="2016-06" db="EMBL/GenBank/DDBJ databases">
        <title>Complete genome sequence of a saline-alkali tolerant type strain Dietzia timorensis ID05-A0528T.</title>
        <authorList>
            <person name="Wu X."/>
        </authorList>
    </citation>
    <scope>NUCLEOTIDE SEQUENCE [LARGE SCALE GENOMIC DNA]</scope>
    <source>
        <strain evidence="6 7">ID05-A0528</strain>
    </source>
</reference>
<dbReference type="Proteomes" id="UP000186104">
    <property type="component" value="Chromosome"/>
</dbReference>
<dbReference type="EMBL" id="CP015961">
    <property type="protein sequence ID" value="ANI91853.1"/>
    <property type="molecule type" value="Genomic_DNA"/>
</dbReference>
<evidence type="ECO:0000256" key="4">
    <source>
        <dbReference type="ARBA" id="ARBA00022840"/>
    </source>
</evidence>
<dbReference type="Pfam" id="PF03109">
    <property type="entry name" value="ABC1"/>
    <property type="match status" value="1"/>
</dbReference>
<gene>
    <name evidence="6" type="ORF">BJL86_1060</name>
</gene>
<dbReference type="InterPro" id="IPR011009">
    <property type="entry name" value="Kinase-like_dom_sf"/>
</dbReference>
<evidence type="ECO:0000313" key="6">
    <source>
        <dbReference type="EMBL" id="ANI91853.1"/>
    </source>
</evidence>
<dbReference type="RefSeq" id="WP_067474883.1">
    <property type="nucleotide sequence ID" value="NZ_CP015961.1"/>
</dbReference>
<dbReference type="InterPro" id="IPR034646">
    <property type="entry name" value="ADCK3_dom"/>
</dbReference>
<keyword evidence="7" id="KW-1185">Reference proteome</keyword>
<evidence type="ECO:0000256" key="3">
    <source>
        <dbReference type="ARBA" id="ARBA00022741"/>
    </source>
</evidence>
<comment type="similarity">
    <text evidence="1">Belongs to the protein kinase superfamily. ADCK protein kinase family.</text>
</comment>
<dbReference type="InterPro" id="IPR051409">
    <property type="entry name" value="Atypical_kinase_ADCK"/>
</dbReference>
<evidence type="ECO:0000259" key="5">
    <source>
        <dbReference type="Pfam" id="PF03109"/>
    </source>
</evidence>
<dbReference type="PANTHER" id="PTHR43851">
    <property type="match status" value="1"/>
</dbReference>
<evidence type="ECO:0000256" key="1">
    <source>
        <dbReference type="ARBA" id="ARBA00009670"/>
    </source>
</evidence>
<name>A0A173LIX4_9ACTN</name>
<dbReference type="KEGG" id="dtm:BJL86_1060"/>
<organism evidence="6 7">
    <name type="scientific">Dietzia timorensis</name>
    <dbReference type="NCBI Taxonomy" id="499555"/>
    <lineage>
        <taxon>Bacteria</taxon>
        <taxon>Bacillati</taxon>
        <taxon>Actinomycetota</taxon>
        <taxon>Actinomycetes</taxon>
        <taxon>Mycobacteriales</taxon>
        <taxon>Dietziaceae</taxon>
        <taxon>Dietzia</taxon>
    </lineage>
</organism>
<dbReference type="SUPFAM" id="SSF56112">
    <property type="entry name" value="Protein kinase-like (PK-like)"/>
    <property type="match status" value="1"/>
</dbReference>
<keyword evidence="2" id="KW-0808">Transferase</keyword>
<dbReference type="CDD" id="cd13970">
    <property type="entry name" value="ABC1_ADCK3"/>
    <property type="match status" value="1"/>
</dbReference>
<keyword evidence="3" id="KW-0547">Nucleotide-binding</keyword>
<dbReference type="GO" id="GO:0016301">
    <property type="term" value="F:kinase activity"/>
    <property type="evidence" value="ECO:0007669"/>
    <property type="project" value="UniProtKB-KW"/>
</dbReference>
<proteinExistence type="inferred from homology"/>